<dbReference type="InterPro" id="IPR048101">
    <property type="entry name" value="MobP2"/>
</dbReference>
<evidence type="ECO:0000313" key="3">
    <source>
        <dbReference type="Proteomes" id="UP000032552"/>
    </source>
</evidence>
<feature type="region of interest" description="Disordered" evidence="1">
    <location>
        <begin position="385"/>
        <end position="414"/>
    </location>
</feature>
<evidence type="ECO:0000256" key="1">
    <source>
        <dbReference type="SAM" id="MobiDB-lite"/>
    </source>
</evidence>
<accession>A0A0C9NVZ4</accession>
<organism evidence="2 3">
    <name type="scientific">Lacticaseibacillus paracasei NRIC 0644</name>
    <dbReference type="NCBI Taxonomy" id="1435038"/>
    <lineage>
        <taxon>Bacteria</taxon>
        <taxon>Bacillati</taxon>
        <taxon>Bacillota</taxon>
        <taxon>Bacilli</taxon>
        <taxon>Lactobacillales</taxon>
        <taxon>Lactobacillaceae</taxon>
        <taxon>Lacticaseibacillus</taxon>
    </lineage>
</organism>
<dbReference type="NCBIfam" id="NF041498">
    <property type="entry name" value="MobP2"/>
    <property type="match status" value="1"/>
</dbReference>
<comment type="caution">
    <text evidence="2">The sequence shown here is derived from an EMBL/GenBank/DDBJ whole genome shotgun (WGS) entry which is preliminary data.</text>
</comment>
<dbReference type="EMBL" id="BAYM01000047">
    <property type="protein sequence ID" value="GAN36130.1"/>
    <property type="molecule type" value="Genomic_DNA"/>
</dbReference>
<dbReference type="RefSeq" id="WP_045627043.1">
    <property type="nucleotide sequence ID" value="NZ_BAYM01000047.1"/>
</dbReference>
<dbReference type="InterPro" id="IPR041073">
    <property type="entry name" value="MobL"/>
</dbReference>
<proteinExistence type="predicted"/>
<gene>
    <name evidence="2" type="ORF">LC0644_0719</name>
</gene>
<dbReference type="Pfam" id="PF18555">
    <property type="entry name" value="MobL"/>
    <property type="match status" value="1"/>
</dbReference>
<sequence length="414" mass="48872">MPNRVSPGIVNVTDFVAAHAKKFGSYINYIDRDEAIRIDHFDQQNILSVDGYNHYMENPKKSSGIFTDQYDHLTPMQRTHLKKQFTVAQKNQSVMWQSVFSFRNDFLAENNVYDPKTKQLDEAKLRDATRVAMNDFTSKMGMAHSAIWSAAIHRNTDNIHIHVAIVEPQPTREWKQVTVKGKHGQTYQEWQRKGYVPKKILNHFKAAFANEMVDRDRSLARISDLIRQRLQPDQRSVWRHQSSLDFAVRYQDLVKSLPRDRRLWKYNNNAMKPYRNQLDAMSRNYLMRCKPEELGEFKQLLTQETRFREALYGSGTKEANRAQDYTDNKLHELYARMGNSILKDISAYRSEQEAVSQTHHQPSVANHLNGLQKIFNADIKGQRLAKREYQRRQADQDREREQDKKKQEQQTRFY</sequence>
<evidence type="ECO:0000313" key="2">
    <source>
        <dbReference type="EMBL" id="GAN36130.1"/>
    </source>
</evidence>
<protein>
    <submittedName>
        <fullName evidence="2">Uncharacterized protein</fullName>
    </submittedName>
</protein>
<dbReference type="Proteomes" id="UP000032552">
    <property type="component" value="Unassembled WGS sequence"/>
</dbReference>
<dbReference type="AlphaFoldDB" id="A0A0C9NVZ4"/>
<name>A0A0C9NVZ4_LACPA</name>
<reference evidence="3" key="1">
    <citation type="submission" date="2014-05" db="EMBL/GenBank/DDBJ databases">
        <title>Whole genome sequencing of Lactobacillus casei NRIC0644.</title>
        <authorList>
            <person name="Atarashi H."/>
            <person name="Yoshida Y."/>
            <person name="Fujimura S."/>
            <person name="Tanaka N."/>
            <person name="Shiwa Y."/>
            <person name="Yoshikawa H."/>
            <person name="Okada S."/>
            <person name="Nakagawa J."/>
        </authorList>
    </citation>
    <scope>NUCLEOTIDE SEQUENCE [LARGE SCALE GENOMIC DNA]</scope>
    <source>
        <strain evidence="3">NRIC0644</strain>
    </source>
</reference>